<protein>
    <submittedName>
        <fullName evidence="5">D-galactarolactone cycloisomerase</fullName>
    </submittedName>
</protein>
<evidence type="ECO:0000256" key="3">
    <source>
        <dbReference type="ARBA" id="ARBA00022842"/>
    </source>
</evidence>
<dbReference type="InterPro" id="IPR018110">
    <property type="entry name" value="Mandel_Rmase/mucon_lact_enz_CS"/>
</dbReference>
<evidence type="ECO:0000259" key="4">
    <source>
        <dbReference type="SMART" id="SM00922"/>
    </source>
</evidence>
<comment type="cofactor">
    <cofactor evidence="1">
        <name>Mg(2+)</name>
        <dbReference type="ChEBI" id="CHEBI:18420"/>
    </cofactor>
</comment>
<evidence type="ECO:0000256" key="1">
    <source>
        <dbReference type="ARBA" id="ARBA00001946"/>
    </source>
</evidence>
<dbReference type="SFLD" id="SFLDG00179">
    <property type="entry name" value="mandelate_racemase"/>
    <property type="match status" value="1"/>
</dbReference>
<feature type="domain" description="Mandelate racemase/muconate lactonizing enzyme C-terminal" evidence="4">
    <location>
        <begin position="154"/>
        <end position="254"/>
    </location>
</feature>
<dbReference type="Gene3D" id="3.30.390.10">
    <property type="entry name" value="Enolase-like, N-terminal domain"/>
    <property type="match status" value="1"/>
</dbReference>
<dbReference type="STRING" id="555512.SAMN04487993_100472"/>
<dbReference type="OrthoDB" id="9802699at2"/>
<evidence type="ECO:0000256" key="2">
    <source>
        <dbReference type="ARBA" id="ARBA00022723"/>
    </source>
</evidence>
<proteinExistence type="predicted"/>
<dbReference type="GO" id="GO:0016836">
    <property type="term" value="F:hydro-lyase activity"/>
    <property type="evidence" value="ECO:0007669"/>
    <property type="project" value="TreeGrafter"/>
</dbReference>
<dbReference type="CDD" id="cd03316">
    <property type="entry name" value="MR_like"/>
    <property type="match status" value="1"/>
</dbReference>
<dbReference type="InterPro" id="IPR046945">
    <property type="entry name" value="RHMD-like"/>
</dbReference>
<dbReference type="InterPro" id="IPR029065">
    <property type="entry name" value="Enolase_C-like"/>
</dbReference>
<dbReference type="EMBL" id="FNEJ01000004">
    <property type="protein sequence ID" value="SDI39322.1"/>
    <property type="molecule type" value="Genomic_DNA"/>
</dbReference>
<dbReference type="AlphaFoldDB" id="A0A1G8K7D0"/>
<dbReference type="GO" id="GO:0016052">
    <property type="term" value="P:carbohydrate catabolic process"/>
    <property type="evidence" value="ECO:0007669"/>
    <property type="project" value="TreeGrafter"/>
</dbReference>
<dbReference type="PANTHER" id="PTHR13794:SF58">
    <property type="entry name" value="MITOCHONDRIAL ENOLASE SUPERFAMILY MEMBER 1"/>
    <property type="match status" value="1"/>
</dbReference>
<evidence type="ECO:0000313" key="6">
    <source>
        <dbReference type="Proteomes" id="UP000199093"/>
    </source>
</evidence>
<organism evidence="5 6">
    <name type="scientific">Salipiger marinus</name>
    <dbReference type="NCBI Taxonomy" id="555512"/>
    <lineage>
        <taxon>Bacteria</taxon>
        <taxon>Pseudomonadati</taxon>
        <taxon>Pseudomonadota</taxon>
        <taxon>Alphaproteobacteria</taxon>
        <taxon>Rhodobacterales</taxon>
        <taxon>Roseobacteraceae</taxon>
        <taxon>Salipiger</taxon>
    </lineage>
</organism>
<sequence>MTDRPEYHPAHRIARVDVHLVSTRVASGFADATRTVECVGFTVVRVTTDQGLEGFGLTYHEVGGEATRSLILNNIAPAIIGRDPLETEAIWTDLFHYLRGVGRKGLTFAALSAIDLALWDLKGKIVDLPVFRLLGGNQTRVPVYASGGWTSYDDDQLLAEMTDMVAQGYSHIKFKVGVEGATNLRRDVERVRKVRDAVGPDIRLLLDANNCWDAATAVQFANRVRDCDIFLFEEPVLADDIPGLARFKRGTDIPLATGEHEYTRYGVRDLILAEAADIVQADAARAGGYTEMLKIGALTQAWNLRFAPHAMEHMHLHLVSAMPNAPFVERLRLFEEITGLVLKDGPMPEAGAFTLNEKPGFGLELDMDFIRDADEAR</sequence>
<dbReference type="GO" id="GO:0009063">
    <property type="term" value="P:amino acid catabolic process"/>
    <property type="evidence" value="ECO:0007669"/>
    <property type="project" value="InterPro"/>
</dbReference>
<accession>A0A1G8K7D0</accession>
<keyword evidence="2" id="KW-0479">Metal-binding</keyword>
<reference evidence="5 6" key="1">
    <citation type="submission" date="2016-10" db="EMBL/GenBank/DDBJ databases">
        <authorList>
            <person name="de Groot N.N."/>
        </authorList>
    </citation>
    <scope>NUCLEOTIDE SEQUENCE [LARGE SCALE GENOMIC DNA]</scope>
    <source>
        <strain evidence="5 6">DSM 26424</strain>
    </source>
</reference>
<keyword evidence="5" id="KW-0413">Isomerase</keyword>
<keyword evidence="6" id="KW-1185">Reference proteome</keyword>
<dbReference type="GO" id="GO:0000287">
    <property type="term" value="F:magnesium ion binding"/>
    <property type="evidence" value="ECO:0007669"/>
    <property type="project" value="UniProtKB-ARBA"/>
</dbReference>
<keyword evidence="3" id="KW-0460">Magnesium</keyword>
<dbReference type="InterPro" id="IPR036849">
    <property type="entry name" value="Enolase-like_C_sf"/>
</dbReference>
<dbReference type="PANTHER" id="PTHR13794">
    <property type="entry name" value="ENOLASE SUPERFAMILY, MANDELATE RACEMASE"/>
    <property type="match status" value="1"/>
</dbReference>
<dbReference type="Pfam" id="PF02746">
    <property type="entry name" value="MR_MLE_N"/>
    <property type="match status" value="1"/>
</dbReference>
<name>A0A1G8K7D0_9RHOB</name>
<dbReference type="InterPro" id="IPR029017">
    <property type="entry name" value="Enolase-like_N"/>
</dbReference>
<dbReference type="InterPro" id="IPR013341">
    <property type="entry name" value="Mandelate_racemase_N_dom"/>
</dbReference>
<dbReference type="SMART" id="SM00922">
    <property type="entry name" value="MR_MLE"/>
    <property type="match status" value="1"/>
</dbReference>
<dbReference type="RefSeq" id="WP_089844803.1">
    <property type="nucleotide sequence ID" value="NZ_FNEJ01000004.1"/>
</dbReference>
<dbReference type="Proteomes" id="UP000199093">
    <property type="component" value="Unassembled WGS sequence"/>
</dbReference>
<dbReference type="SUPFAM" id="SSF51604">
    <property type="entry name" value="Enolase C-terminal domain-like"/>
    <property type="match status" value="1"/>
</dbReference>
<dbReference type="InterPro" id="IPR013342">
    <property type="entry name" value="Mandelate_racemase_C"/>
</dbReference>
<dbReference type="SFLD" id="SFLDS00001">
    <property type="entry name" value="Enolase"/>
    <property type="match status" value="1"/>
</dbReference>
<dbReference type="SUPFAM" id="SSF54826">
    <property type="entry name" value="Enolase N-terminal domain-like"/>
    <property type="match status" value="1"/>
</dbReference>
<dbReference type="GO" id="GO:0016853">
    <property type="term" value="F:isomerase activity"/>
    <property type="evidence" value="ECO:0007669"/>
    <property type="project" value="UniProtKB-KW"/>
</dbReference>
<evidence type="ECO:0000313" key="5">
    <source>
        <dbReference type="EMBL" id="SDI39322.1"/>
    </source>
</evidence>
<dbReference type="Gene3D" id="3.20.20.120">
    <property type="entry name" value="Enolase-like C-terminal domain"/>
    <property type="match status" value="1"/>
</dbReference>
<dbReference type="PROSITE" id="PS00908">
    <property type="entry name" value="MR_MLE_1"/>
    <property type="match status" value="1"/>
</dbReference>
<dbReference type="Pfam" id="PF13378">
    <property type="entry name" value="MR_MLE_C"/>
    <property type="match status" value="1"/>
</dbReference>
<gene>
    <name evidence="5" type="ORF">SAMN04487993_100472</name>
</gene>